<feature type="non-terminal residue" evidence="2">
    <location>
        <position position="80"/>
    </location>
</feature>
<feature type="domain" description="Methyltransferase type 11" evidence="1">
    <location>
        <begin position="1"/>
        <end position="80"/>
    </location>
</feature>
<dbReference type="Pfam" id="PF08241">
    <property type="entry name" value="Methyltransf_11"/>
    <property type="match status" value="1"/>
</dbReference>
<gene>
    <name evidence="2" type="ORF">S06H3_61052</name>
</gene>
<organism evidence="2">
    <name type="scientific">marine sediment metagenome</name>
    <dbReference type="NCBI Taxonomy" id="412755"/>
    <lineage>
        <taxon>unclassified sequences</taxon>
        <taxon>metagenomes</taxon>
        <taxon>ecological metagenomes</taxon>
    </lineage>
</organism>
<dbReference type="SUPFAM" id="SSF53335">
    <property type="entry name" value="S-adenosyl-L-methionine-dependent methyltransferases"/>
    <property type="match status" value="1"/>
</dbReference>
<sequence length="80" mass="8749">MGGGDGTFALQLRKRGFNKITVTDVSPVAIDKAKAKGFEANVLNAGQLPLPYKDKEFETVTLIELLEHLYEPADLLKECA</sequence>
<reference evidence="2" key="1">
    <citation type="journal article" date="2014" name="Front. Microbiol.">
        <title>High frequency of phylogenetically diverse reductive dehalogenase-homologous genes in deep subseafloor sedimentary metagenomes.</title>
        <authorList>
            <person name="Kawai M."/>
            <person name="Futagami T."/>
            <person name="Toyoda A."/>
            <person name="Takaki Y."/>
            <person name="Nishi S."/>
            <person name="Hori S."/>
            <person name="Arai W."/>
            <person name="Tsubouchi T."/>
            <person name="Morono Y."/>
            <person name="Uchiyama I."/>
            <person name="Ito T."/>
            <person name="Fujiyama A."/>
            <person name="Inagaki F."/>
            <person name="Takami H."/>
        </authorList>
    </citation>
    <scope>NUCLEOTIDE SEQUENCE</scope>
    <source>
        <strain evidence="2">Expedition CK06-06</strain>
    </source>
</reference>
<accession>X1Q3I1</accession>
<dbReference type="Gene3D" id="3.40.50.150">
    <property type="entry name" value="Vaccinia Virus protein VP39"/>
    <property type="match status" value="1"/>
</dbReference>
<dbReference type="InterPro" id="IPR029063">
    <property type="entry name" value="SAM-dependent_MTases_sf"/>
</dbReference>
<evidence type="ECO:0000313" key="2">
    <source>
        <dbReference type="EMBL" id="GAI49311.1"/>
    </source>
</evidence>
<dbReference type="EMBL" id="BARV01039943">
    <property type="protein sequence ID" value="GAI49311.1"/>
    <property type="molecule type" value="Genomic_DNA"/>
</dbReference>
<dbReference type="CDD" id="cd02440">
    <property type="entry name" value="AdoMet_MTases"/>
    <property type="match status" value="1"/>
</dbReference>
<name>X1Q3I1_9ZZZZ</name>
<dbReference type="AlphaFoldDB" id="X1Q3I1"/>
<evidence type="ECO:0000259" key="1">
    <source>
        <dbReference type="Pfam" id="PF08241"/>
    </source>
</evidence>
<proteinExistence type="predicted"/>
<comment type="caution">
    <text evidence="2">The sequence shown here is derived from an EMBL/GenBank/DDBJ whole genome shotgun (WGS) entry which is preliminary data.</text>
</comment>
<dbReference type="InterPro" id="IPR013216">
    <property type="entry name" value="Methyltransf_11"/>
</dbReference>
<dbReference type="GO" id="GO:0008757">
    <property type="term" value="F:S-adenosylmethionine-dependent methyltransferase activity"/>
    <property type="evidence" value="ECO:0007669"/>
    <property type="project" value="InterPro"/>
</dbReference>
<protein>
    <recommendedName>
        <fullName evidence="1">Methyltransferase type 11 domain-containing protein</fullName>
    </recommendedName>
</protein>